<protein>
    <submittedName>
        <fullName evidence="3">OLC1v1030838C1</fullName>
    </submittedName>
</protein>
<dbReference type="PANTHER" id="PTHR46033:SF8">
    <property type="entry name" value="PROTEIN MAINTENANCE OF MERISTEMS-LIKE"/>
    <property type="match status" value="1"/>
</dbReference>
<accession>A0AAV1CK02</accession>
<dbReference type="AlphaFoldDB" id="A0AAV1CK02"/>
<feature type="compositionally biased region" description="Acidic residues" evidence="1">
    <location>
        <begin position="115"/>
        <end position="128"/>
    </location>
</feature>
<proteinExistence type="predicted"/>
<gene>
    <name evidence="3" type="ORF">OLC1_LOCUS6056</name>
</gene>
<name>A0AAV1CK02_OLDCO</name>
<feature type="region of interest" description="Disordered" evidence="1">
    <location>
        <begin position="1"/>
        <end position="23"/>
    </location>
</feature>
<dbReference type="InterPro" id="IPR019557">
    <property type="entry name" value="AminoTfrase-like_pln_mobile"/>
</dbReference>
<dbReference type="Proteomes" id="UP001161247">
    <property type="component" value="Chromosome 2"/>
</dbReference>
<evidence type="ECO:0000313" key="3">
    <source>
        <dbReference type="EMBL" id="CAI9094989.1"/>
    </source>
</evidence>
<evidence type="ECO:0000256" key="1">
    <source>
        <dbReference type="SAM" id="MobiDB-lite"/>
    </source>
</evidence>
<keyword evidence="4" id="KW-1185">Reference proteome</keyword>
<evidence type="ECO:0000313" key="4">
    <source>
        <dbReference type="Proteomes" id="UP001161247"/>
    </source>
</evidence>
<dbReference type="GO" id="GO:0010073">
    <property type="term" value="P:meristem maintenance"/>
    <property type="evidence" value="ECO:0007669"/>
    <property type="project" value="InterPro"/>
</dbReference>
<organism evidence="3 4">
    <name type="scientific">Oldenlandia corymbosa var. corymbosa</name>
    <dbReference type="NCBI Taxonomy" id="529605"/>
    <lineage>
        <taxon>Eukaryota</taxon>
        <taxon>Viridiplantae</taxon>
        <taxon>Streptophyta</taxon>
        <taxon>Embryophyta</taxon>
        <taxon>Tracheophyta</taxon>
        <taxon>Spermatophyta</taxon>
        <taxon>Magnoliopsida</taxon>
        <taxon>eudicotyledons</taxon>
        <taxon>Gunneridae</taxon>
        <taxon>Pentapetalae</taxon>
        <taxon>asterids</taxon>
        <taxon>lamiids</taxon>
        <taxon>Gentianales</taxon>
        <taxon>Rubiaceae</taxon>
        <taxon>Rubioideae</taxon>
        <taxon>Spermacoceae</taxon>
        <taxon>Hedyotis-Oldenlandia complex</taxon>
        <taxon>Oldenlandia</taxon>
    </lineage>
</organism>
<evidence type="ECO:0000259" key="2">
    <source>
        <dbReference type="Pfam" id="PF10536"/>
    </source>
</evidence>
<reference evidence="3" key="1">
    <citation type="submission" date="2023-03" db="EMBL/GenBank/DDBJ databases">
        <authorList>
            <person name="Julca I."/>
        </authorList>
    </citation>
    <scope>NUCLEOTIDE SEQUENCE</scope>
</reference>
<feature type="region of interest" description="Disordered" evidence="1">
    <location>
        <begin position="68"/>
        <end position="148"/>
    </location>
</feature>
<dbReference type="EMBL" id="OX459119">
    <property type="protein sequence ID" value="CAI9094989.1"/>
    <property type="molecule type" value="Genomic_DNA"/>
</dbReference>
<sequence>MVPVPDQANPHPLAGEKSDHSSRIGQSLTMPIHIPWPVRNPPKVQRRKLDVPDSSLLLESGTRDMHGRVISASYHRGSPTGYKLKGKSQKGHADSSVGSDDVFDHASLDLQNVSDNDDIPTEDIDSEGFNDFGGDSPPHSPPYSPPARRSNIIRLRVRGLEAASASASATASSSAVSNAQPWVVTRPVIGGPHDGSVIPSFLGHVAHRLTDKSYKPSLEMDTRVTYFKLMKERKGSMSTEAQILLAGTRLFHIVEIMHTNIDKILGIPVEGRLITAQPGTVDSKTLVMRALRMTSQTLQTRKVIHGGGVQSGIVAKTGRAAALALDQVTAWLWVMLRNTLFTDMSGTQIRAAILSEFIDGLVTRGNISWRSTALAYLYHQLGMSTRLKNASISGYYTLLQAWIYLCFPCFRPVRGSPFEAPDRPQAEWWNVPNLDNSPDRLMHLRNHIDKLTPYQVEWLPYGPDPVSDDPRTIYSGWIQYRDIIEPYLPSRVLRQIGYIQVIPPPIPHPPSANRSGNHHAYKVSWRPTETCDAWMQFPFSTGLDLEYFERSDHNKTAWAPNYLQWYLKYSHSFFVLDATTIGGVRTTSYVPQNSSNHGVALVPRNLSAHGIPLLPAHGAETH</sequence>
<dbReference type="PANTHER" id="PTHR46033">
    <property type="entry name" value="PROTEIN MAIN-LIKE 2"/>
    <property type="match status" value="1"/>
</dbReference>
<dbReference type="Pfam" id="PF10536">
    <property type="entry name" value="PMD"/>
    <property type="match status" value="1"/>
</dbReference>
<feature type="domain" description="Aminotransferase-like plant mobile" evidence="2">
    <location>
        <begin position="264"/>
        <end position="566"/>
    </location>
</feature>
<dbReference type="InterPro" id="IPR044824">
    <property type="entry name" value="MAIN-like"/>
</dbReference>